<gene>
    <name evidence="2" type="ORF">PQG98_19780</name>
</gene>
<dbReference type="RefSeq" id="WP_272721330.1">
    <property type="nucleotide sequence ID" value="NZ_JAQPYS010000118.1"/>
</dbReference>
<sequence>MRKFKVFASYLLSATFLLGVTSCDNDTDFEGDNTLANAPYVVCLGITSNSATSYYVVPVSDFMNGTISASGNQGIEQNGYRSFQIGNNSIFSIGGLGLTDANIITKGADGKLQQKSSFVFEQSLSGIEQADSENMVAVDIPTSPTGGNQFKMYLLNINSGAITKKVTKPVNELSTSDWPRLTGMTVSDNKIYITYYLTDETQKPSVTRYINKAYVAVYSYPELEYITTMEDERAAIAGSWNAYNGIFQTESGDMYTFSNTSIANGFTENSTKKAAFLHIPKGTTQFDDYYFDVETAAGGLKPVHLQYLGNGKFFAQVSTLQSEEMTRWADKELKACIIDVKEKTVKDIPQIPVHDGDGGQRMSGVIENGYFYIPLATDGALYFYKVDINNATAERGAKVASNFVSATFKMN</sequence>
<reference evidence="2 3" key="1">
    <citation type="submission" date="2023-01" db="EMBL/GenBank/DDBJ databases">
        <title>Exploring GABA producing Bacteroides strains toward improving mental health.</title>
        <authorList>
            <person name="Yousuf B."/>
            <person name="Bouhlel N.E."/>
            <person name="Mottawea W."/>
            <person name="Hammami R."/>
        </authorList>
    </citation>
    <scope>NUCLEOTIDE SEQUENCE [LARGE SCALE GENOMIC DNA]</scope>
    <source>
        <strain evidence="2 3">UO.H1054</strain>
    </source>
</reference>
<evidence type="ECO:0000313" key="3">
    <source>
        <dbReference type="Proteomes" id="UP001215398"/>
    </source>
</evidence>
<evidence type="ECO:0000256" key="1">
    <source>
        <dbReference type="SAM" id="SignalP"/>
    </source>
</evidence>
<dbReference type="EMBL" id="JAQPYS010000118">
    <property type="protein sequence ID" value="MDC7138564.1"/>
    <property type="molecule type" value="Genomic_DNA"/>
</dbReference>
<keyword evidence="1" id="KW-0732">Signal</keyword>
<feature type="chain" id="PRO_5046547828" description="DUF4374 domain-containing protein" evidence="1">
    <location>
        <begin position="20"/>
        <end position="411"/>
    </location>
</feature>
<proteinExistence type="predicted"/>
<evidence type="ECO:0008006" key="4">
    <source>
        <dbReference type="Google" id="ProtNLM"/>
    </source>
</evidence>
<comment type="caution">
    <text evidence="2">The sequence shown here is derived from an EMBL/GenBank/DDBJ whole genome shotgun (WGS) entry which is preliminary data.</text>
</comment>
<organism evidence="2 3">
    <name type="scientific">Bacteroides zhangwenhongii</name>
    <dbReference type="NCBI Taxonomy" id="2650157"/>
    <lineage>
        <taxon>Bacteria</taxon>
        <taxon>Pseudomonadati</taxon>
        <taxon>Bacteroidota</taxon>
        <taxon>Bacteroidia</taxon>
        <taxon>Bacteroidales</taxon>
        <taxon>Bacteroidaceae</taxon>
        <taxon>Bacteroides</taxon>
    </lineage>
</organism>
<evidence type="ECO:0000313" key="2">
    <source>
        <dbReference type="EMBL" id="MDC7138564.1"/>
    </source>
</evidence>
<protein>
    <recommendedName>
        <fullName evidence="4">DUF4374 domain-containing protein</fullName>
    </recommendedName>
</protein>
<feature type="signal peptide" evidence="1">
    <location>
        <begin position="1"/>
        <end position="19"/>
    </location>
</feature>
<accession>A0ABT5HDK9</accession>
<name>A0ABT5HDK9_9BACE</name>
<dbReference type="Proteomes" id="UP001215398">
    <property type="component" value="Unassembled WGS sequence"/>
</dbReference>
<dbReference type="PROSITE" id="PS51257">
    <property type="entry name" value="PROKAR_LIPOPROTEIN"/>
    <property type="match status" value="1"/>
</dbReference>
<keyword evidence="3" id="KW-1185">Reference proteome</keyword>